<dbReference type="InterPro" id="IPR038365">
    <property type="entry name" value="EcoRII_C_sf"/>
</dbReference>
<feature type="domain" description="Restriction endonuclease type II EcoRII C-terminal" evidence="1">
    <location>
        <begin position="230"/>
        <end position="400"/>
    </location>
</feature>
<dbReference type="GO" id="GO:0009036">
    <property type="term" value="F:type II site-specific deoxyribonuclease activity"/>
    <property type="evidence" value="ECO:0007669"/>
    <property type="project" value="InterPro"/>
</dbReference>
<proteinExistence type="predicted"/>
<dbReference type="OrthoDB" id="9797574at2"/>
<protein>
    <submittedName>
        <fullName evidence="2">EcoRII C terminal</fullName>
    </submittedName>
</protein>
<dbReference type="AlphaFoldDB" id="A0A1C4H2K0"/>
<dbReference type="SUPFAM" id="SSF52980">
    <property type="entry name" value="Restriction endonuclease-like"/>
    <property type="match status" value="1"/>
</dbReference>
<reference evidence="3" key="1">
    <citation type="submission" date="2016-08" db="EMBL/GenBank/DDBJ databases">
        <authorList>
            <person name="Varghese N."/>
            <person name="Submissions Spin"/>
        </authorList>
    </citation>
    <scope>NUCLEOTIDE SEQUENCE [LARGE SCALE GENOMIC DNA]</scope>
    <source>
        <strain evidence="3">R-52791</strain>
    </source>
</reference>
<dbReference type="Pfam" id="PF09019">
    <property type="entry name" value="EcoRII-C"/>
    <property type="match status" value="1"/>
</dbReference>
<evidence type="ECO:0000313" key="2">
    <source>
        <dbReference type="EMBL" id="SCC79091.1"/>
    </source>
</evidence>
<dbReference type="Gene3D" id="3.40.91.80">
    <property type="match status" value="1"/>
</dbReference>
<keyword evidence="3" id="KW-1185">Reference proteome</keyword>
<dbReference type="Proteomes" id="UP000242610">
    <property type="component" value="Unassembled WGS sequence"/>
</dbReference>
<sequence>MGNYGVIGDYIGTVASKRLSAVDIDPKASHQHEFGDRKAGIRSLLGSQDRKNIPTAVMYMDDDEAPLVADINTSWYDTRRNQPKRTPEWRLYYEDCDPIRQAKTGDLMCLGKLSDGHLLILIVDQGSSIEAQIKWLFDIHNESERSYDLHDVTSHDIDALGAEILEALGIIVQPKDDELLGVMIDKWGYSFPTNADFASLAQESLKDVDPAHDDPDDVVMAYYNQNFLLFKVFEKAVIQHEFEQAPFVSNGIIDVESFTTFYTKVRNRRMSRAGTSLELHIARILDVRHIPYKAQAHTENGKKPDFLFPSQEAYDDLTFPDTQLRMLASKTSLKDRFRQVADEAVRIQDKHLFTMTPGDVTDSKLKQMDELHIHLVMPQQVKGTYDDTIQSETMRFSDFIQEIEELAKKELLG</sequence>
<dbReference type="STRING" id="1505727.GA0061077_0569"/>
<evidence type="ECO:0000259" key="1">
    <source>
        <dbReference type="Pfam" id="PF09019"/>
    </source>
</evidence>
<accession>A0A1C4H2K0</accession>
<dbReference type="RefSeq" id="WP_091847382.1">
    <property type="nucleotide sequence ID" value="NZ_FMBL01000001.1"/>
</dbReference>
<dbReference type="REBASE" id="384797">
    <property type="entry name" value="Bco52791ORF570P"/>
</dbReference>
<dbReference type="InterPro" id="IPR015109">
    <property type="entry name" value="Restrct_endonuc_II_EcoRII_C"/>
</dbReference>
<gene>
    <name evidence="2" type="ORF">GA0061077_0569</name>
</gene>
<name>A0A1C4H2K0_9BIFI</name>
<dbReference type="EMBL" id="FMBL01000001">
    <property type="protein sequence ID" value="SCC79091.1"/>
    <property type="molecule type" value="Genomic_DNA"/>
</dbReference>
<dbReference type="GO" id="GO:0003677">
    <property type="term" value="F:DNA binding"/>
    <property type="evidence" value="ECO:0007669"/>
    <property type="project" value="InterPro"/>
</dbReference>
<evidence type="ECO:0000313" key="3">
    <source>
        <dbReference type="Proteomes" id="UP000242610"/>
    </source>
</evidence>
<dbReference type="InterPro" id="IPR011335">
    <property type="entry name" value="Restrct_endonuc-II-like"/>
</dbReference>
<dbReference type="GO" id="GO:0009307">
    <property type="term" value="P:DNA restriction-modification system"/>
    <property type="evidence" value="ECO:0007669"/>
    <property type="project" value="InterPro"/>
</dbReference>
<organism evidence="2 3">
    <name type="scientific">Bifidobacterium commune</name>
    <dbReference type="NCBI Taxonomy" id="1505727"/>
    <lineage>
        <taxon>Bacteria</taxon>
        <taxon>Bacillati</taxon>
        <taxon>Actinomycetota</taxon>
        <taxon>Actinomycetes</taxon>
        <taxon>Bifidobacteriales</taxon>
        <taxon>Bifidobacteriaceae</taxon>
        <taxon>Bifidobacterium</taxon>
    </lineage>
</organism>